<dbReference type="Pfam" id="PF14639">
    <property type="entry name" value="YqgF"/>
    <property type="match status" value="1"/>
</dbReference>
<dbReference type="SUPFAM" id="SSF158832">
    <property type="entry name" value="Tex N-terminal region-like"/>
    <property type="match status" value="1"/>
</dbReference>
<dbReference type="InterPro" id="IPR035420">
    <property type="entry name" value="Spt6_SH2"/>
</dbReference>
<dbReference type="KEGG" id="lel:PVL30_005283"/>
<evidence type="ECO:0000259" key="13">
    <source>
        <dbReference type="PROSITE" id="PS50001"/>
    </source>
</evidence>
<dbReference type="AlphaFoldDB" id="A5E6A9"/>
<dbReference type="Proteomes" id="UP000001996">
    <property type="component" value="Unassembled WGS sequence"/>
</dbReference>
<dbReference type="FunFam" id="1.10.10.2740:FF:000002">
    <property type="entry name" value="Transcription elongation factor Spt6"/>
    <property type="match status" value="1"/>
</dbReference>
<feature type="domain" description="SH2" evidence="13">
    <location>
        <begin position="826"/>
        <end position="919"/>
    </location>
</feature>
<dbReference type="Pfam" id="PF14633">
    <property type="entry name" value="SH2_2"/>
    <property type="match status" value="1"/>
</dbReference>
<evidence type="ECO:0000256" key="1">
    <source>
        <dbReference type="ARBA" id="ARBA00004123"/>
    </source>
</evidence>
<evidence type="ECO:0000256" key="5">
    <source>
        <dbReference type="ARBA" id="ARBA00022454"/>
    </source>
</evidence>
<evidence type="ECO:0000256" key="8">
    <source>
        <dbReference type="ARBA" id="ARBA00023242"/>
    </source>
</evidence>
<dbReference type="PANTHER" id="PTHR10145">
    <property type="entry name" value="TRANSCRIPTION ELONGATION FACTOR SPT6"/>
    <property type="match status" value="1"/>
</dbReference>
<dbReference type="InterPro" id="IPR017072">
    <property type="entry name" value="TF_Spt6"/>
</dbReference>
<comment type="function">
    <text evidence="10">Histone H3-H4 chaperone that plays a role in maintenance of chromatin structure during RNA polymerase II transcription elongation thereby repressing transcription initiation from cryptic promoters. Mediates the reassembly of nucleosomes onto the promoters of at least a selected set of genes during repression; the nucleosome reassembly is essential for transcriptional repression. Essential for viability.</text>
</comment>
<evidence type="ECO:0000256" key="2">
    <source>
        <dbReference type="ARBA" id="ARBA00004286"/>
    </source>
</evidence>
<dbReference type="Pfam" id="PF17674">
    <property type="entry name" value="HHH_9"/>
    <property type="match status" value="1"/>
</dbReference>
<dbReference type="InterPro" id="IPR055179">
    <property type="entry name" value="Tex-like_central_region"/>
</dbReference>
<dbReference type="InterPro" id="IPR036860">
    <property type="entry name" value="SH2_dom_sf"/>
</dbReference>
<organism evidence="14 15">
    <name type="scientific">Lodderomyces elongisporus (strain ATCC 11503 / CBS 2605 / JCM 1781 / NBRC 1676 / NRRL YB-4239)</name>
    <name type="common">Yeast</name>
    <name type="synonym">Saccharomyces elongisporus</name>
    <dbReference type="NCBI Taxonomy" id="379508"/>
    <lineage>
        <taxon>Eukaryota</taxon>
        <taxon>Fungi</taxon>
        <taxon>Dikarya</taxon>
        <taxon>Ascomycota</taxon>
        <taxon>Saccharomycotina</taxon>
        <taxon>Pichiomycetes</taxon>
        <taxon>Debaryomycetaceae</taxon>
        <taxon>Candida/Lodderomyces clade</taxon>
        <taxon>Lodderomyces</taxon>
    </lineage>
</organism>
<name>A5E6A9_LODEL</name>
<keyword evidence="7" id="KW-0804">Transcription</keyword>
<dbReference type="PANTHER" id="PTHR10145:SF6">
    <property type="entry name" value="TRANSCRIPTION ELONGATION FACTOR SPT6"/>
    <property type="match status" value="1"/>
</dbReference>
<evidence type="ECO:0000256" key="3">
    <source>
        <dbReference type="ARBA" id="ARBA00009253"/>
    </source>
</evidence>
<dbReference type="InterPro" id="IPR035018">
    <property type="entry name" value="Spt6_SH2_C"/>
</dbReference>
<keyword evidence="8" id="KW-0539">Nucleus</keyword>
<dbReference type="eggNOG" id="KOG1856">
    <property type="taxonomic scope" value="Eukaryota"/>
</dbReference>
<dbReference type="Gene3D" id="1.10.150.850">
    <property type="entry name" value="Spt6, helix-hairpin-helix domain"/>
    <property type="match status" value="1"/>
</dbReference>
<dbReference type="InterPro" id="IPR035019">
    <property type="entry name" value="Spt6_SH2_N"/>
</dbReference>
<evidence type="ECO:0000256" key="7">
    <source>
        <dbReference type="ARBA" id="ARBA00023163"/>
    </source>
</evidence>
<dbReference type="InterPro" id="IPR023319">
    <property type="entry name" value="Tex-like_HTH_dom_sf"/>
</dbReference>
<evidence type="ECO:0000256" key="6">
    <source>
        <dbReference type="ARBA" id="ARBA00022999"/>
    </source>
</evidence>
<dbReference type="Gene3D" id="1.10.10.650">
    <property type="entry name" value="RuvA domain 2-like"/>
    <property type="match status" value="1"/>
</dbReference>
<dbReference type="VEuPathDB" id="FungiDB:LELG_05148"/>
<proteinExistence type="inferred from homology"/>
<sequence length="1038" mass="118028">MVAIQDIHDYINFTYTKEIQEAGSVAAAAAAAVAANANTDVDQNGELKDAKNRKHSKYALFERIRSNILYDAVKAYGITAKAFGENVQDQSAGDFERAYRLHATDDNTETPEYMIDKLIDDDEVLFKDEKTARDAVRRTFAEEIFHNPKVRQEVRSTYKSFALISVALTEKGRIGIDNFSPYADIKYAINRSPQDLVSEPNVFLRMLEAEEKGLAVIKIETANFENWFEAIFKCLKSDGLSEVSDLWNKERELVLRMAFQKLCGMVALNTKEDLRRECQRLVAKEVRKRFYNKLDQAPFTPYGYDLGTVPNVLSLTFGQGDYDSAVLGALLRDSGEVKDFFKSIINPINSRENEESFGGQLKEFLDKNLEHNRPDVIVISGYNANTKKLFDIVKRFVQSNRILINTEGTSLQNNEQEAPLLPVIWGQDETARLYQNSDRARLAFPEKPTLVKYAIGVAKYVQNPLLEYISLGDDILSLTFHQDQKLIPKDMVRDALESAYVDAVNTLGVDINVAIRDRYVAQMLQYVAGFGPRKASGLLRNMESKLITSLATRQDLIELELTPLKIFQNCASFLKIPYDETDNISSSSIELLDATRIHPEDYLLAKKIAADVLELDEEDFDEDTNVIAQLNAADASKIEVSMASLDYNHYGLQIQQQQGKKKFATLRVIKEELVNNYEELRGKYHELTDQEAFNMLTGETRATFGRDAIVPVTVLKLGRNYQDPSAPIRWAKVVTSSLIQANVEQDKIRDMDLEQGKTYQAVILEVFYDTFTADMSLLAEDIKRASIPRIDKVGGKWNFRAEEDDWKKENEKEKAKKALTRNIQHPLYRNFNYKQAEEFLAPQNLGDCVIRPSSRGPDFLTITWKVGNNLFQHLLVEERKRGRKEYIVEGKSYSDLDQLIFQHIQAISKKVDDLVRSPKFREGTLAEVHDWLESYTKANPKSSAYVFCYDHKVPGSFLLLFKVNVNTPIVTWHVKTITEGYTLKGLNFSSVMNLCNGFKQAFIAELEKSKQRFSSGNGAGGNHGHAHSTGRHNYGYKY</sequence>
<dbReference type="GO" id="GO:0034728">
    <property type="term" value="P:nucleosome organization"/>
    <property type="evidence" value="ECO:0007669"/>
    <property type="project" value="TreeGrafter"/>
</dbReference>
<dbReference type="InterPro" id="IPR032706">
    <property type="entry name" value="Spt6_HHH"/>
</dbReference>
<dbReference type="InterPro" id="IPR049540">
    <property type="entry name" value="Spt6-like_S1"/>
</dbReference>
<dbReference type="CDD" id="cd09928">
    <property type="entry name" value="SH2_Cterm_SPT6_like"/>
    <property type="match status" value="1"/>
</dbReference>
<dbReference type="InterPro" id="IPR010994">
    <property type="entry name" value="RuvA_2-like"/>
</dbReference>
<dbReference type="STRING" id="379508.A5E6A9"/>
<protein>
    <recommendedName>
        <fullName evidence="4">Transcription elongation factor SPT6</fullName>
    </recommendedName>
    <alternativeName>
        <fullName evidence="9">Chromatin elongation factor SPT6</fullName>
    </alternativeName>
</protein>
<dbReference type="Gene3D" id="1.10.10.2740">
    <property type="entry name" value="Spt6, Death-like domain"/>
    <property type="match status" value="1"/>
</dbReference>
<keyword evidence="15" id="KW-1185">Reference proteome</keyword>
<dbReference type="InterPro" id="IPR023323">
    <property type="entry name" value="Tex-like_dom_sf"/>
</dbReference>
<accession>A5E6A9</accession>
<dbReference type="InterPro" id="IPR042066">
    <property type="entry name" value="Spt6_death-like"/>
</dbReference>
<keyword evidence="6 11" id="KW-0727">SH2 domain</keyword>
<dbReference type="InterPro" id="IPR012337">
    <property type="entry name" value="RNaseH-like_sf"/>
</dbReference>
<dbReference type="GO" id="GO:0042393">
    <property type="term" value="F:histone binding"/>
    <property type="evidence" value="ECO:0007669"/>
    <property type="project" value="TreeGrafter"/>
</dbReference>
<dbReference type="Gene3D" id="3.30.505.10">
    <property type="entry name" value="SH2 domain"/>
    <property type="match status" value="2"/>
</dbReference>
<dbReference type="Gene3D" id="1.10.3500.10">
    <property type="entry name" value="Tex N-terminal region-like"/>
    <property type="match status" value="1"/>
</dbReference>
<dbReference type="EMBL" id="CH981531">
    <property type="protein sequence ID" value="EDK46967.1"/>
    <property type="molecule type" value="Genomic_DNA"/>
</dbReference>
<evidence type="ECO:0000256" key="4">
    <source>
        <dbReference type="ARBA" id="ARBA00020248"/>
    </source>
</evidence>
<dbReference type="CDD" id="cd09918">
    <property type="entry name" value="SH2_Nterm_SPT6_like"/>
    <property type="match status" value="1"/>
</dbReference>
<dbReference type="OMA" id="ITACHMG"/>
<dbReference type="GO" id="GO:0005721">
    <property type="term" value="C:pericentric heterochromatin"/>
    <property type="evidence" value="ECO:0007669"/>
    <property type="project" value="EnsemblFungi"/>
</dbReference>
<dbReference type="SUPFAM" id="SSF55550">
    <property type="entry name" value="SH2 domain"/>
    <property type="match status" value="1"/>
</dbReference>
<evidence type="ECO:0000313" key="14">
    <source>
        <dbReference type="EMBL" id="EDK46967.1"/>
    </source>
</evidence>
<dbReference type="InterPro" id="IPR041692">
    <property type="entry name" value="HHH_9"/>
</dbReference>
<evidence type="ECO:0000256" key="10">
    <source>
        <dbReference type="ARBA" id="ARBA00093389"/>
    </source>
</evidence>
<gene>
    <name evidence="14" type="ORF">LELG_05148</name>
</gene>
<dbReference type="GO" id="GO:0008023">
    <property type="term" value="C:transcription elongation factor complex"/>
    <property type="evidence" value="ECO:0007669"/>
    <property type="project" value="TreeGrafter"/>
</dbReference>
<evidence type="ECO:0000256" key="12">
    <source>
        <dbReference type="SAM" id="MobiDB-lite"/>
    </source>
</evidence>
<dbReference type="Pfam" id="PF22706">
    <property type="entry name" value="Tex_central_region"/>
    <property type="match status" value="1"/>
</dbReference>
<dbReference type="GO" id="GO:0140673">
    <property type="term" value="P:transcription elongation-coupled chromatin remodeling"/>
    <property type="evidence" value="ECO:0007669"/>
    <property type="project" value="EnsemblFungi"/>
</dbReference>
<evidence type="ECO:0000256" key="9">
    <source>
        <dbReference type="ARBA" id="ARBA00029871"/>
    </source>
</evidence>
<dbReference type="HOGENOM" id="CLU_001680_0_0_1"/>
<comment type="subcellular location">
    <subcellularLocation>
        <location evidence="2">Chromosome</location>
    </subcellularLocation>
    <subcellularLocation>
        <location evidence="1">Nucleus</location>
    </subcellularLocation>
</comment>
<dbReference type="FunCoup" id="A5E6A9">
    <property type="interactions" value="1186"/>
</dbReference>
<reference evidence="14 15" key="1">
    <citation type="journal article" date="2009" name="Nature">
        <title>Evolution of pathogenicity and sexual reproduction in eight Candida genomes.</title>
        <authorList>
            <person name="Butler G."/>
            <person name="Rasmussen M.D."/>
            <person name="Lin M.F."/>
            <person name="Santos M.A."/>
            <person name="Sakthikumar S."/>
            <person name="Munro C.A."/>
            <person name="Rheinbay E."/>
            <person name="Grabherr M."/>
            <person name="Forche A."/>
            <person name="Reedy J.L."/>
            <person name="Agrafioti I."/>
            <person name="Arnaud M.B."/>
            <person name="Bates S."/>
            <person name="Brown A.J."/>
            <person name="Brunke S."/>
            <person name="Costanzo M.C."/>
            <person name="Fitzpatrick D.A."/>
            <person name="de Groot P.W."/>
            <person name="Harris D."/>
            <person name="Hoyer L.L."/>
            <person name="Hube B."/>
            <person name="Klis F.M."/>
            <person name="Kodira C."/>
            <person name="Lennard N."/>
            <person name="Logue M.E."/>
            <person name="Martin R."/>
            <person name="Neiman A.M."/>
            <person name="Nikolaou E."/>
            <person name="Quail M.A."/>
            <person name="Quinn J."/>
            <person name="Santos M.C."/>
            <person name="Schmitzberger F.F."/>
            <person name="Sherlock G."/>
            <person name="Shah P."/>
            <person name="Silverstein K.A."/>
            <person name="Skrzypek M.S."/>
            <person name="Soll D."/>
            <person name="Staggs R."/>
            <person name="Stansfield I."/>
            <person name="Stumpf M.P."/>
            <person name="Sudbery P.E."/>
            <person name="Srikantha T."/>
            <person name="Zeng Q."/>
            <person name="Berman J."/>
            <person name="Berriman M."/>
            <person name="Heitman J."/>
            <person name="Gow N.A."/>
            <person name="Lorenz M.C."/>
            <person name="Birren B.W."/>
            <person name="Kellis M."/>
            <person name="Cuomo C.A."/>
        </authorList>
    </citation>
    <scope>NUCLEOTIDE SEQUENCE [LARGE SCALE GENOMIC DNA]</scope>
    <source>
        <strain evidence="15">ATCC 11503 / BCRC 21390 / CBS 2605 / JCM 1781 / NBRC 1676 / NRRL YB-4239</strain>
    </source>
</reference>
<dbReference type="Gene3D" id="3.30.420.140">
    <property type="entry name" value="YqgF/RNase H-like domain"/>
    <property type="match status" value="1"/>
</dbReference>
<keyword evidence="5" id="KW-0158">Chromosome</keyword>
<comment type="similarity">
    <text evidence="3">Belongs to the SPT6 family.</text>
</comment>
<dbReference type="InterPro" id="IPR000980">
    <property type="entry name" value="SH2"/>
</dbReference>
<dbReference type="Pfam" id="PF21710">
    <property type="entry name" value="Spt6_S1"/>
    <property type="match status" value="1"/>
</dbReference>
<dbReference type="OrthoDB" id="995477at2759"/>
<feature type="region of interest" description="Disordered" evidence="12">
    <location>
        <begin position="1014"/>
        <end position="1038"/>
    </location>
</feature>
<dbReference type="FunFam" id="3.30.505.10:FF:000056">
    <property type="entry name" value="Transcription elongation factor Spt6"/>
    <property type="match status" value="1"/>
</dbReference>
<dbReference type="SUPFAM" id="SSF53098">
    <property type="entry name" value="Ribonuclease H-like"/>
    <property type="match status" value="1"/>
</dbReference>
<evidence type="ECO:0000256" key="11">
    <source>
        <dbReference type="PROSITE-ProRule" id="PRU00191"/>
    </source>
</evidence>
<dbReference type="PROSITE" id="PS50001">
    <property type="entry name" value="SH2"/>
    <property type="match status" value="1"/>
</dbReference>
<dbReference type="InterPro" id="IPR028231">
    <property type="entry name" value="Spt6_YqgF"/>
</dbReference>
<dbReference type="SUPFAM" id="SSF47781">
    <property type="entry name" value="RuvA domain 2-like"/>
    <property type="match status" value="2"/>
</dbReference>
<dbReference type="Pfam" id="PF14635">
    <property type="entry name" value="HHH_7"/>
    <property type="match status" value="1"/>
</dbReference>
<dbReference type="InParanoid" id="A5E6A9"/>
<dbReference type="GeneID" id="5230707"/>
<dbReference type="InterPro" id="IPR037027">
    <property type="entry name" value="YqgF/RNaseH-like_dom_sf"/>
</dbReference>
<evidence type="ECO:0000313" key="15">
    <source>
        <dbReference type="Proteomes" id="UP000001996"/>
    </source>
</evidence>
<dbReference type="GO" id="GO:0031491">
    <property type="term" value="F:nucleosome binding"/>
    <property type="evidence" value="ECO:0007669"/>
    <property type="project" value="TreeGrafter"/>
</dbReference>